<comment type="similarity">
    <text evidence="4">Belongs to the ABC transporter superfamily. Macrolide exporter (TC 3.A.1.122) family.</text>
</comment>
<dbReference type="GO" id="GO:0098796">
    <property type="term" value="C:membrane protein complex"/>
    <property type="evidence" value="ECO:0007669"/>
    <property type="project" value="UniProtKB-ARBA"/>
</dbReference>
<keyword evidence="8" id="KW-1185">Reference proteome</keyword>
<keyword evidence="2" id="KW-0547">Nucleotide-binding</keyword>
<reference evidence="6 9" key="2">
    <citation type="journal article" date="2019" name="PLoS Negl. Trop. Dis.">
        <title>Revisiting the worldwide diversity of Leptospira species in the environment.</title>
        <authorList>
            <person name="Vincent A.T."/>
            <person name="Schiettekatte O."/>
            <person name="Bourhy P."/>
            <person name="Veyrier F.J."/>
            <person name="Picardeau M."/>
        </authorList>
    </citation>
    <scope>NUCLEOTIDE SEQUENCE [LARGE SCALE GENOMIC DNA]</scope>
    <source>
        <strain evidence="7">201702690</strain>
        <strain evidence="6 9">SSW18</strain>
    </source>
</reference>
<sequence length="235" mass="26402">MQSKENIILSCRSLTKSFGEPPTLAVKDVDIDLKKGEFVSLTGRSGSGKSTLLYMLSGLDQPSSGHVYLENKDIFAMESKETHIFRNRNIGFVFQFHYLLPELTTLENVLMPARKMNEEGTRKDFARTLLRDFGLEHCKDKYPSQMSGGEQQRAAIARSLIMNPSLIFADEPTGNLDTSNGDKAMAIFQKTNRENGTTILFVTHDPDYASLAERKINMVDGMIESDQIQSHSKKK</sequence>
<dbReference type="GO" id="GO:0016887">
    <property type="term" value="F:ATP hydrolysis activity"/>
    <property type="evidence" value="ECO:0007669"/>
    <property type="project" value="InterPro"/>
</dbReference>
<dbReference type="InterPro" id="IPR017871">
    <property type="entry name" value="ABC_transporter-like_CS"/>
</dbReference>
<comment type="caution">
    <text evidence="6">The sequence shown here is derived from an EMBL/GenBank/DDBJ whole genome shotgun (WGS) entry which is preliminary data.</text>
</comment>
<dbReference type="Proteomes" id="UP000297273">
    <property type="component" value="Unassembled WGS sequence"/>
</dbReference>
<dbReference type="Proteomes" id="UP000297946">
    <property type="component" value="Unassembled WGS sequence"/>
</dbReference>
<dbReference type="InterPro" id="IPR017911">
    <property type="entry name" value="MacB-like_ATP-bd"/>
</dbReference>
<dbReference type="Pfam" id="PF00005">
    <property type="entry name" value="ABC_tran"/>
    <property type="match status" value="1"/>
</dbReference>
<dbReference type="PROSITE" id="PS00211">
    <property type="entry name" value="ABC_TRANSPORTER_1"/>
    <property type="match status" value="1"/>
</dbReference>
<dbReference type="FunFam" id="3.40.50.300:FF:000032">
    <property type="entry name" value="Export ABC transporter ATP-binding protein"/>
    <property type="match status" value="1"/>
</dbReference>
<dbReference type="InterPro" id="IPR003593">
    <property type="entry name" value="AAA+_ATPase"/>
</dbReference>
<evidence type="ECO:0000313" key="7">
    <source>
        <dbReference type="EMBL" id="TGL43667.1"/>
    </source>
</evidence>
<dbReference type="Gene3D" id="3.40.50.300">
    <property type="entry name" value="P-loop containing nucleotide triphosphate hydrolases"/>
    <property type="match status" value="1"/>
</dbReference>
<feature type="domain" description="ABC transporter" evidence="5">
    <location>
        <begin position="9"/>
        <end position="235"/>
    </location>
</feature>
<keyword evidence="1" id="KW-0813">Transport</keyword>
<evidence type="ECO:0000256" key="4">
    <source>
        <dbReference type="ARBA" id="ARBA00038388"/>
    </source>
</evidence>
<organism evidence="6 9">
    <name type="scientific">Leptospira langatensis</name>
    <dbReference type="NCBI Taxonomy" id="2484983"/>
    <lineage>
        <taxon>Bacteria</taxon>
        <taxon>Pseudomonadati</taxon>
        <taxon>Spirochaetota</taxon>
        <taxon>Spirochaetia</taxon>
        <taxon>Leptospirales</taxon>
        <taxon>Leptospiraceae</taxon>
        <taxon>Leptospira</taxon>
    </lineage>
</organism>
<proteinExistence type="inferred from homology"/>
<dbReference type="InterPro" id="IPR015854">
    <property type="entry name" value="ABC_transpr_LolD-like"/>
</dbReference>
<gene>
    <name evidence="6" type="ORF">EHO57_03525</name>
    <name evidence="7" type="ORF">EHQ53_03295</name>
</gene>
<evidence type="ECO:0000256" key="2">
    <source>
        <dbReference type="ARBA" id="ARBA00022741"/>
    </source>
</evidence>
<dbReference type="SUPFAM" id="SSF52540">
    <property type="entry name" value="P-loop containing nucleoside triphosphate hydrolases"/>
    <property type="match status" value="1"/>
</dbReference>
<evidence type="ECO:0000256" key="3">
    <source>
        <dbReference type="ARBA" id="ARBA00022840"/>
    </source>
</evidence>
<protein>
    <submittedName>
        <fullName evidence="6">ABC transporter ATP-binding protein</fullName>
    </submittedName>
</protein>
<name>A0A5F2A075_9LEPT</name>
<dbReference type="InterPro" id="IPR003439">
    <property type="entry name" value="ABC_transporter-like_ATP-bd"/>
</dbReference>
<dbReference type="GO" id="GO:0022857">
    <property type="term" value="F:transmembrane transporter activity"/>
    <property type="evidence" value="ECO:0007669"/>
    <property type="project" value="UniProtKB-ARBA"/>
</dbReference>
<dbReference type="CDD" id="cd03255">
    <property type="entry name" value="ABC_MJ0796_LolCDE_FtsE"/>
    <property type="match status" value="1"/>
</dbReference>
<evidence type="ECO:0000313" key="8">
    <source>
        <dbReference type="Proteomes" id="UP000297273"/>
    </source>
</evidence>
<accession>A0A5F2A075</accession>
<evidence type="ECO:0000256" key="1">
    <source>
        <dbReference type="ARBA" id="ARBA00022448"/>
    </source>
</evidence>
<evidence type="ECO:0000259" key="5">
    <source>
        <dbReference type="PROSITE" id="PS50893"/>
    </source>
</evidence>
<dbReference type="PROSITE" id="PS50893">
    <property type="entry name" value="ABC_TRANSPORTER_2"/>
    <property type="match status" value="1"/>
</dbReference>
<dbReference type="AlphaFoldDB" id="A0A5F2A075"/>
<dbReference type="PANTHER" id="PTHR24220:SF86">
    <property type="entry name" value="ABC TRANSPORTER ABCH.1"/>
    <property type="match status" value="1"/>
</dbReference>
<dbReference type="RefSeq" id="WP_135642958.1">
    <property type="nucleotide sequence ID" value="NZ_RQER01000002.1"/>
</dbReference>
<dbReference type="GO" id="GO:0005524">
    <property type="term" value="F:ATP binding"/>
    <property type="evidence" value="ECO:0007669"/>
    <property type="project" value="UniProtKB-KW"/>
</dbReference>
<dbReference type="InterPro" id="IPR027417">
    <property type="entry name" value="P-loop_NTPase"/>
</dbReference>
<reference evidence="7" key="1">
    <citation type="submission" date="2018-10" db="EMBL/GenBank/DDBJ databases">
        <authorList>
            <person name="Vincent A.T."/>
            <person name="Schiettekatte O."/>
            <person name="Bourhy P."/>
            <person name="Veyrier F.J."/>
            <person name="Picardeau M."/>
        </authorList>
    </citation>
    <scope>NUCLEOTIDE SEQUENCE</scope>
    <source>
        <strain evidence="7">201702690</strain>
    </source>
</reference>
<dbReference type="EMBL" id="RQGC01000001">
    <property type="protein sequence ID" value="TGL43667.1"/>
    <property type="molecule type" value="Genomic_DNA"/>
</dbReference>
<evidence type="ECO:0000313" key="9">
    <source>
        <dbReference type="Proteomes" id="UP000297946"/>
    </source>
</evidence>
<evidence type="ECO:0000313" key="6">
    <source>
        <dbReference type="EMBL" id="TGK04187.1"/>
    </source>
</evidence>
<dbReference type="GO" id="GO:0005886">
    <property type="term" value="C:plasma membrane"/>
    <property type="evidence" value="ECO:0007669"/>
    <property type="project" value="TreeGrafter"/>
</dbReference>
<dbReference type="EMBL" id="RQER01000002">
    <property type="protein sequence ID" value="TGK04187.1"/>
    <property type="molecule type" value="Genomic_DNA"/>
</dbReference>
<dbReference type="PANTHER" id="PTHR24220">
    <property type="entry name" value="IMPORT ATP-BINDING PROTEIN"/>
    <property type="match status" value="1"/>
</dbReference>
<dbReference type="SMART" id="SM00382">
    <property type="entry name" value="AAA"/>
    <property type="match status" value="1"/>
</dbReference>
<keyword evidence="3 6" id="KW-0067">ATP-binding</keyword>
<dbReference type="OrthoDB" id="9805538at2"/>